<feature type="transmembrane region" description="Helical" evidence="16">
    <location>
        <begin position="561"/>
        <end position="580"/>
    </location>
</feature>
<gene>
    <name evidence="20" type="primary">ND5</name>
</gene>
<keyword evidence="6 16" id="KW-0812">Transmembrane</keyword>
<sequence>VVLVVGSKSVFTVGRAVILLFSFFFFFSYLCLFNMSGAYSLVVEWELSGRMGVDLAFPMVLDFTSCVFISVVLYISGCVVLFSGFYMSHESFLRRFLDILMLFVLSMVFLILFPSFLSLMMGWDGLGVSSFLLVVYYMDLDSLSAGMITALSNRVGDMFFVLGVAVMSFGLGFSSFDVDYIKGLMLSSVGSNLVFVLGMLLVLGSMTKSAVMPFSAWLPEAMAAPTPVSSLVHSSTLVTAGVYVLIRFGDLAVEFCSCFLMVFSLLTVVMSGMSALSFVDLKKVIALSTLSQVSMMMLSISVGAVGIAFFHLLVHAFFKALMFMCVGSVIFYSGGVQDARFLGSLWLKMPLVFSLLISCSLCLVGFPFLSGYYSKELIVSNFLSGYSSLFSFGLVYLSLVFTFGYTFRMIWLLCTSQSVMLVESFKSNNFYLNGSLLLMSFGAVGSGAVFQCLMMGMNFYSFMSVHVFYGGLVLISFWLVNIFFLFWIFNESVIKQGAHDFVGQLWFMKPLSGGVISSLFLHFSCLVVRFVDMGWIRGFIWKGGLKSFFNKGTNCVRSVNFNPIGLLLCFSMFLWVLVFFW</sequence>
<protein>
    <recommendedName>
        <fullName evidence="3 16">NADH-ubiquinone oxidoreductase chain 5</fullName>
        <ecNumber evidence="2 16">7.1.1.2</ecNumber>
    </recommendedName>
</protein>
<evidence type="ECO:0000256" key="1">
    <source>
        <dbReference type="ARBA" id="ARBA00004448"/>
    </source>
</evidence>
<dbReference type="PANTHER" id="PTHR42829">
    <property type="entry name" value="NADH-UBIQUINONE OXIDOREDUCTASE CHAIN 5"/>
    <property type="match status" value="1"/>
</dbReference>
<keyword evidence="10 16" id="KW-1133">Transmembrane helix</keyword>
<evidence type="ECO:0000256" key="3">
    <source>
        <dbReference type="ARBA" id="ARBA00021096"/>
    </source>
</evidence>
<dbReference type="GO" id="GO:0003954">
    <property type="term" value="F:NADH dehydrogenase activity"/>
    <property type="evidence" value="ECO:0007669"/>
    <property type="project" value="TreeGrafter"/>
</dbReference>
<evidence type="ECO:0000256" key="4">
    <source>
        <dbReference type="ARBA" id="ARBA00022448"/>
    </source>
</evidence>
<organism evidence="20">
    <name type="scientific">Meretrix lamarckii</name>
    <name type="common">Korean hard clam</name>
    <dbReference type="NCBI Taxonomy" id="157363"/>
    <lineage>
        <taxon>Eukaryota</taxon>
        <taxon>Metazoa</taxon>
        <taxon>Spiralia</taxon>
        <taxon>Lophotrochozoa</taxon>
        <taxon>Mollusca</taxon>
        <taxon>Bivalvia</taxon>
        <taxon>Autobranchia</taxon>
        <taxon>Heteroconchia</taxon>
        <taxon>Euheterodonta</taxon>
        <taxon>Imparidentia</taxon>
        <taxon>Neoheterodontei</taxon>
        <taxon>Venerida</taxon>
        <taxon>Veneroidea</taxon>
        <taxon>Veneridae</taxon>
        <taxon>Meretrix</taxon>
    </lineage>
</organism>
<evidence type="ECO:0000259" key="18">
    <source>
        <dbReference type="Pfam" id="PF00662"/>
    </source>
</evidence>
<comment type="similarity">
    <text evidence="16">Belongs to the complex I subunit 5 family.</text>
</comment>
<feature type="transmembrane region" description="Helical" evidence="16">
    <location>
        <begin position="184"/>
        <end position="203"/>
    </location>
</feature>
<dbReference type="GO" id="GO:0042773">
    <property type="term" value="P:ATP synthesis coupled electron transport"/>
    <property type="evidence" value="ECO:0007669"/>
    <property type="project" value="InterPro"/>
</dbReference>
<dbReference type="InterPro" id="IPR001516">
    <property type="entry name" value="Proton_antipo_N"/>
</dbReference>
<evidence type="ECO:0000256" key="16">
    <source>
        <dbReference type="RuleBase" id="RU003404"/>
    </source>
</evidence>
<evidence type="ECO:0000256" key="11">
    <source>
        <dbReference type="ARBA" id="ARBA00023027"/>
    </source>
</evidence>
<dbReference type="Pfam" id="PF00361">
    <property type="entry name" value="Proton_antipo_M"/>
    <property type="match status" value="1"/>
</dbReference>
<dbReference type="GeneID" id="11341053"/>
<dbReference type="InterPro" id="IPR003945">
    <property type="entry name" value="NU5C-like"/>
</dbReference>
<dbReference type="PRINTS" id="PR01434">
    <property type="entry name" value="NADHDHGNASE5"/>
</dbReference>
<evidence type="ECO:0000256" key="7">
    <source>
        <dbReference type="ARBA" id="ARBA00022792"/>
    </source>
</evidence>
<dbReference type="GO" id="GO:0015990">
    <property type="term" value="P:electron transport coupled proton transport"/>
    <property type="evidence" value="ECO:0007669"/>
    <property type="project" value="TreeGrafter"/>
</dbReference>
<name>G8A431_9BIVA</name>
<feature type="transmembrane region" description="Helical" evidence="16">
    <location>
        <begin position="55"/>
        <end position="84"/>
    </location>
</feature>
<evidence type="ECO:0000313" key="20">
    <source>
        <dbReference type="EMBL" id="ACY06188.1"/>
    </source>
</evidence>
<keyword evidence="5" id="KW-0679">Respiratory chain</keyword>
<dbReference type="CTD" id="4540"/>
<dbReference type="InterPro" id="IPR010934">
    <property type="entry name" value="NADH_DH_su5_C"/>
</dbReference>
<keyword evidence="13 16" id="KW-0496">Mitochondrion</keyword>
<keyword evidence="12 16" id="KW-0830">Ubiquinone</keyword>
<keyword evidence="14 16" id="KW-0472">Membrane</keyword>
<comment type="subcellular location">
    <subcellularLocation>
        <location evidence="1">Mitochondrion inner membrane</location>
        <topology evidence="1">Multi-pass membrane protein</topology>
    </subcellularLocation>
</comment>
<feature type="transmembrane region" description="Helical" evidence="16">
    <location>
        <begin position="284"/>
        <end position="310"/>
    </location>
</feature>
<keyword evidence="7" id="KW-0999">Mitochondrion inner membrane</keyword>
<feature type="transmembrane region" description="Helical" evidence="16">
    <location>
        <begin position="16"/>
        <end position="35"/>
    </location>
</feature>
<evidence type="ECO:0000256" key="2">
    <source>
        <dbReference type="ARBA" id="ARBA00012944"/>
    </source>
</evidence>
<feature type="transmembrane region" description="Helical" evidence="16">
    <location>
        <begin position="96"/>
        <end position="113"/>
    </location>
</feature>
<evidence type="ECO:0000256" key="12">
    <source>
        <dbReference type="ARBA" id="ARBA00023075"/>
    </source>
</evidence>
<reference evidence="20" key="1">
    <citation type="submission" date="2009-10" db="EMBL/GenBank/DDBJ databases">
        <authorList>
            <person name="Wang H.X."/>
            <person name="Liu B.Z."/>
            <person name="Zhang S.P."/>
        </authorList>
    </citation>
    <scope>NUCLEOTIDE SEQUENCE</scope>
</reference>
<feature type="transmembrane region" description="Helical" evidence="16">
    <location>
        <begin position="252"/>
        <end position="272"/>
    </location>
</feature>
<keyword evidence="9" id="KW-0249">Electron transport</keyword>
<keyword evidence="4 16" id="KW-0813">Transport</keyword>
<evidence type="ECO:0000259" key="19">
    <source>
        <dbReference type="Pfam" id="PF06455"/>
    </source>
</evidence>
<evidence type="ECO:0000256" key="5">
    <source>
        <dbReference type="ARBA" id="ARBA00022660"/>
    </source>
</evidence>
<feature type="transmembrane region" description="Helical" evidence="16">
    <location>
        <begin position="345"/>
        <end position="369"/>
    </location>
</feature>
<feature type="domain" description="NADH:quinone oxidoreductase/Mrp antiporter transmembrane" evidence="17">
    <location>
        <begin position="116"/>
        <end position="392"/>
    </location>
</feature>
<geneLocation type="mitochondrion" evidence="20"/>
<dbReference type="PANTHER" id="PTHR42829:SF2">
    <property type="entry name" value="NADH-UBIQUINONE OXIDOREDUCTASE CHAIN 5"/>
    <property type="match status" value="1"/>
</dbReference>
<feature type="transmembrane region" description="Helical" evidence="16">
    <location>
        <begin position="159"/>
        <end position="178"/>
    </location>
</feature>
<dbReference type="GO" id="GO:0008137">
    <property type="term" value="F:NADH dehydrogenase (ubiquinone) activity"/>
    <property type="evidence" value="ECO:0007669"/>
    <property type="project" value="UniProtKB-EC"/>
</dbReference>
<feature type="domain" description="NADH dehydrogenase subunit 5 C-terminal" evidence="19">
    <location>
        <begin position="405"/>
        <end position="579"/>
    </location>
</feature>
<evidence type="ECO:0000256" key="10">
    <source>
        <dbReference type="ARBA" id="ARBA00022989"/>
    </source>
</evidence>
<feature type="transmembrane region" description="Helical" evidence="16">
    <location>
        <begin position="466"/>
        <end position="489"/>
    </location>
</feature>
<evidence type="ECO:0000256" key="13">
    <source>
        <dbReference type="ARBA" id="ARBA00023128"/>
    </source>
</evidence>
<dbReference type="GO" id="GO:0005743">
    <property type="term" value="C:mitochondrial inner membrane"/>
    <property type="evidence" value="ECO:0007669"/>
    <property type="project" value="UniProtKB-SubCell"/>
</dbReference>
<feature type="transmembrane region" description="Helical" evidence="16">
    <location>
        <begin position="389"/>
        <end position="414"/>
    </location>
</feature>
<reference evidence="20" key="2">
    <citation type="journal article" date="2011" name="Mar. Genomics">
        <title>Complete mtDNA of the Meretrix lamarckii (Bivalvia: Veneridae) and molecular identification of suspected M. lamarckii based on the whole mitochondrial genome.</title>
        <authorList>
            <person name="Wang H."/>
            <person name="Zhang S."/>
            <person name="Xiao G."/>
            <person name="Liu B."/>
        </authorList>
    </citation>
    <scope>NUCLEOTIDE SEQUENCE</scope>
</reference>
<keyword evidence="11 16" id="KW-0520">NAD</keyword>
<dbReference type="AlphaFoldDB" id="G8A431"/>
<feature type="transmembrane region" description="Helical" evidence="16">
    <location>
        <begin position="119"/>
        <end position="138"/>
    </location>
</feature>
<comment type="function">
    <text evidence="16">Core subunit of the mitochondrial membrane respiratory chain NADH dehydrogenase (Complex I) which catalyzes electron transfer from NADH through the respiratory chain, using ubiquinone as an electron acceptor. Essential for the catalytic activity and assembly of complex I.</text>
</comment>
<dbReference type="Pfam" id="PF00662">
    <property type="entry name" value="Proton_antipo_N"/>
    <property type="match status" value="1"/>
</dbReference>
<feature type="transmembrane region" description="Helical" evidence="16">
    <location>
        <begin position="224"/>
        <end position="246"/>
    </location>
</feature>
<feature type="transmembrane region" description="Helical" evidence="16">
    <location>
        <begin position="435"/>
        <end position="460"/>
    </location>
</feature>
<feature type="transmembrane region" description="Helical" evidence="16">
    <location>
        <begin position="510"/>
        <end position="531"/>
    </location>
</feature>
<evidence type="ECO:0000256" key="8">
    <source>
        <dbReference type="ARBA" id="ARBA00022967"/>
    </source>
</evidence>
<feature type="non-terminal residue" evidence="20">
    <location>
        <position position="1"/>
    </location>
</feature>
<feature type="transmembrane region" description="Helical" evidence="16">
    <location>
        <begin position="316"/>
        <end position="333"/>
    </location>
</feature>
<keyword evidence="8" id="KW-1278">Translocase</keyword>
<accession>G8A431</accession>
<dbReference type="EC" id="7.1.1.2" evidence="2 16"/>
<feature type="domain" description="NADH-Ubiquinone oxidoreductase (complex I) chain 5 N-terminal" evidence="18">
    <location>
        <begin position="53"/>
        <end position="96"/>
    </location>
</feature>
<evidence type="ECO:0000256" key="9">
    <source>
        <dbReference type="ARBA" id="ARBA00022982"/>
    </source>
</evidence>
<dbReference type="RefSeq" id="YP_004934880.1">
    <property type="nucleotide sequence ID" value="NC_016174.1"/>
</dbReference>
<evidence type="ECO:0000256" key="14">
    <source>
        <dbReference type="ARBA" id="ARBA00023136"/>
    </source>
</evidence>
<evidence type="ECO:0000259" key="17">
    <source>
        <dbReference type="Pfam" id="PF00361"/>
    </source>
</evidence>
<dbReference type="Pfam" id="PF06455">
    <property type="entry name" value="NADH5_C"/>
    <property type="match status" value="1"/>
</dbReference>
<dbReference type="EMBL" id="GU071281">
    <property type="protein sequence ID" value="ACY06188.1"/>
    <property type="molecule type" value="Genomic_DNA"/>
</dbReference>
<dbReference type="InterPro" id="IPR001750">
    <property type="entry name" value="ND/Mrp_TM"/>
</dbReference>
<proteinExistence type="inferred from homology"/>
<comment type="catalytic activity">
    <reaction evidence="15 16">
        <text>a ubiquinone + NADH + 5 H(+)(in) = a ubiquinol + NAD(+) + 4 H(+)(out)</text>
        <dbReference type="Rhea" id="RHEA:29091"/>
        <dbReference type="Rhea" id="RHEA-COMP:9565"/>
        <dbReference type="Rhea" id="RHEA-COMP:9566"/>
        <dbReference type="ChEBI" id="CHEBI:15378"/>
        <dbReference type="ChEBI" id="CHEBI:16389"/>
        <dbReference type="ChEBI" id="CHEBI:17976"/>
        <dbReference type="ChEBI" id="CHEBI:57540"/>
        <dbReference type="ChEBI" id="CHEBI:57945"/>
        <dbReference type="EC" id="7.1.1.2"/>
    </reaction>
</comment>
<evidence type="ECO:0000256" key="15">
    <source>
        <dbReference type="ARBA" id="ARBA00049551"/>
    </source>
</evidence>
<evidence type="ECO:0000256" key="6">
    <source>
        <dbReference type="ARBA" id="ARBA00022692"/>
    </source>
</evidence>